<keyword evidence="4" id="KW-0804">Transcription</keyword>
<evidence type="ECO:0000256" key="1">
    <source>
        <dbReference type="ARBA" id="ARBA00009437"/>
    </source>
</evidence>
<dbReference type="Gene3D" id="3.40.190.290">
    <property type="match status" value="1"/>
</dbReference>
<dbReference type="InterPro" id="IPR000847">
    <property type="entry name" value="LysR_HTH_N"/>
</dbReference>
<keyword evidence="7" id="KW-1185">Reference proteome</keyword>
<dbReference type="GO" id="GO:0043565">
    <property type="term" value="F:sequence-specific DNA binding"/>
    <property type="evidence" value="ECO:0007669"/>
    <property type="project" value="TreeGrafter"/>
</dbReference>
<dbReference type="InterPro" id="IPR005119">
    <property type="entry name" value="LysR_subst-bd"/>
</dbReference>
<evidence type="ECO:0000256" key="4">
    <source>
        <dbReference type="ARBA" id="ARBA00023163"/>
    </source>
</evidence>
<feature type="domain" description="HTH lysR-type" evidence="5">
    <location>
        <begin position="1"/>
        <end position="59"/>
    </location>
</feature>
<dbReference type="CDD" id="cd08477">
    <property type="entry name" value="PBP2_CrgA_like_8"/>
    <property type="match status" value="1"/>
</dbReference>
<gene>
    <name evidence="6" type="ORF">H3H36_16940</name>
</gene>
<dbReference type="FunFam" id="1.10.10.10:FF:000001">
    <property type="entry name" value="LysR family transcriptional regulator"/>
    <property type="match status" value="1"/>
</dbReference>
<dbReference type="PANTHER" id="PTHR30537:SF5">
    <property type="entry name" value="HTH-TYPE TRANSCRIPTIONAL ACTIVATOR TTDR-RELATED"/>
    <property type="match status" value="1"/>
</dbReference>
<dbReference type="SUPFAM" id="SSF46785">
    <property type="entry name" value="Winged helix' DNA-binding domain"/>
    <property type="match status" value="1"/>
</dbReference>
<reference evidence="6 7" key="1">
    <citation type="submission" date="2020-07" db="EMBL/GenBank/DDBJ databases">
        <title>Novel species isolated from subtropical streams in China.</title>
        <authorList>
            <person name="Lu H."/>
        </authorList>
    </citation>
    <scope>NUCLEOTIDE SEQUENCE [LARGE SCALE GENOMIC DNA]</scope>
    <source>
        <strain evidence="6 7">FT3S</strain>
    </source>
</reference>
<accession>A0A7W2EJH4</accession>
<name>A0A7W2EJH4_9BURK</name>
<dbReference type="Pfam" id="PF00126">
    <property type="entry name" value="HTH_1"/>
    <property type="match status" value="1"/>
</dbReference>
<dbReference type="Gene3D" id="1.10.10.10">
    <property type="entry name" value="Winged helix-like DNA-binding domain superfamily/Winged helix DNA-binding domain"/>
    <property type="match status" value="1"/>
</dbReference>
<dbReference type="AlphaFoldDB" id="A0A7W2EJH4"/>
<dbReference type="InterPro" id="IPR036390">
    <property type="entry name" value="WH_DNA-bd_sf"/>
</dbReference>
<dbReference type="SUPFAM" id="SSF53850">
    <property type="entry name" value="Periplasmic binding protein-like II"/>
    <property type="match status" value="1"/>
</dbReference>
<dbReference type="GO" id="GO:0006351">
    <property type="term" value="P:DNA-templated transcription"/>
    <property type="evidence" value="ECO:0007669"/>
    <property type="project" value="TreeGrafter"/>
</dbReference>
<dbReference type="Proteomes" id="UP000566711">
    <property type="component" value="Unassembled WGS sequence"/>
</dbReference>
<evidence type="ECO:0000256" key="2">
    <source>
        <dbReference type="ARBA" id="ARBA00023015"/>
    </source>
</evidence>
<dbReference type="EMBL" id="JACEZS010000014">
    <property type="protein sequence ID" value="MBA5607046.1"/>
    <property type="molecule type" value="Genomic_DNA"/>
</dbReference>
<sequence>MDKLRSMEVFAGVVGAGSFTAAARQFEMSTVMVGKHIASLEQQLGARLLTRTTRRQALTEIGARYHQQCLQILSLVRQAETGAEAMRSEARGTLKVSAPVAFGSECLAPALADYLARYPEVSVDLDLGPRVVNIVDEGFDAAIRIGTLDESALVARPLRAYGMVICAAPSYLERNGWPRTAADLAQHQCLDFLHWKRLVRWRLDGGDQQCTPPQSRFRSNNGQALKRAALAGLGIVMQAEIVLQEELRSGQLVRLLQEHVPPARPMHLVYPRDRQATPKQTSFIEFVMERFGK</sequence>
<evidence type="ECO:0000313" key="6">
    <source>
        <dbReference type="EMBL" id="MBA5607046.1"/>
    </source>
</evidence>
<dbReference type="FunFam" id="3.40.190.290:FF:000001">
    <property type="entry name" value="Transcriptional regulator, LysR family"/>
    <property type="match status" value="1"/>
</dbReference>
<keyword evidence="3" id="KW-0238">DNA-binding</keyword>
<evidence type="ECO:0000259" key="5">
    <source>
        <dbReference type="PROSITE" id="PS50931"/>
    </source>
</evidence>
<protein>
    <submittedName>
        <fullName evidence="6">LysR family transcriptional regulator</fullName>
    </submittedName>
</protein>
<comment type="similarity">
    <text evidence="1">Belongs to the LysR transcriptional regulatory family.</text>
</comment>
<dbReference type="RefSeq" id="WP_182219268.1">
    <property type="nucleotide sequence ID" value="NZ_JACEZS010000014.1"/>
</dbReference>
<proteinExistence type="inferred from homology"/>
<dbReference type="GO" id="GO:0003700">
    <property type="term" value="F:DNA-binding transcription factor activity"/>
    <property type="evidence" value="ECO:0007669"/>
    <property type="project" value="InterPro"/>
</dbReference>
<dbReference type="PROSITE" id="PS50931">
    <property type="entry name" value="HTH_LYSR"/>
    <property type="match status" value="1"/>
</dbReference>
<evidence type="ECO:0000256" key="3">
    <source>
        <dbReference type="ARBA" id="ARBA00023125"/>
    </source>
</evidence>
<organism evidence="6 7">
    <name type="scientific">Rugamonas fusca</name>
    <dbReference type="NCBI Taxonomy" id="2758568"/>
    <lineage>
        <taxon>Bacteria</taxon>
        <taxon>Pseudomonadati</taxon>
        <taxon>Pseudomonadota</taxon>
        <taxon>Betaproteobacteria</taxon>
        <taxon>Burkholderiales</taxon>
        <taxon>Oxalobacteraceae</taxon>
        <taxon>Telluria group</taxon>
        <taxon>Rugamonas</taxon>
    </lineage>
</organism>
<dbReference type="PANTHER" id="PTHR30537">
    <property type="entry name" value="HTH-TYPE TRANSCRIPTIONAL REGULATOR"/>
    <property type="match status" value="1"/>
</dbReference>
<keyword evidence="2" id="KW-0805">Transcription regulation</keyword>
<evidence type="ECO:0000313" key="7">
    <source>
        <dbReference type="Proteomes" id="UP000566711"/>
    </source>
</evidence>
<dbReference type="InterPro" id="IPR058163">
    <property type="entry name" value="LysR-type_TF_proteobact-type"/>
</dbReference>
<dbReference type="Pfam" id="PF03466">
    <property type="entry name" value="LysR_substrate"/>
    <property type="match status" value="1"/>
</dbReference>
<dbReference type="InterPro" id="IPR036388">
    <property type="entry name" value="WH-like_DNA-bd_sf"/>
</dbReference>
<comment type="caution">
    <text evidence="6">The sequence shown here is derived from an EMBL/GenBank/DDBJ whole genome shotgun (WGS) entry which is preliminary data.</text>
</comment>